<proteinExistence type="predicted"/>
<dbReference type="AlphaFoldDB" id="A0A7J8W7X1"/>
<name>A0A7J8W7X1_9ROSI</name>
<dbReference type="OrthoDB" id="989156at2759"/>
<sequence length="56" mass="6332">MALLRCSKILVDKVNLKAINAPTFLKRFMNITWMSEQLVTARIKQRGITSAVLGKI</sequence>
<keyword evidence="2" id="KW-1185">Reference proteome</keyword>
<organism evidence="1 2">
    <name type="scientific">Gossypium klotzschianum</name>
    <dbReference type="NCBI Taxonomy" id="34286"/>
    <lineage>
        <taxon>Eukaryota</taxon>
        <taxon>Viridiplantae</taxon>
        <taxon>Streptophyta</taxon>
        <taxon>Embryophyta</taxon>
        <taxon>Tracheophyta</taxon>
        <taxon>Spermatophyta</taxon>
        <taxon>Magnoliopsida</taxon>
        <taxon>eudicotyledons</taxon>
        <taxon>Gunneridae</taxon>
        <taxon>Pentapetalae</taxon>
        <taxon>rosids</taxon>
        <taxon>malvids</taxon>
        <taxon>Malvales</taxon>
        <taxon>Malvaceae</taxon>
        <taxon>Malvoideae</taxon>
        <taxon>Gossypium</taxon>
    </lineage>
</organism>
<reference evidence="1 2" key="1">
    <citation type="journal article" date="2019" name="Genome Biol. Evol.">
        <title>Insights into the evolution of the New World diploid cottons (Gossypium, subgenus Houzingenia) based on genome sequencing.</title>
        <authorList>
            <person name="Grover C.E."/>
            <person name="Arick M.A. 2nd"/>
            <person name="Thrash A."/>
            <person name="Conover J.L."/>
            <person name="Sanders W.S."/>
            <person name="Peterson D.G."/>
            <person name="Frelichowski J.E."/>
            <person name="Scheffler J.A."/>
            <person name="Scheffler B.E."/>
            <person name="Wendel J.F."/>
        </authorList>
    </citation>
    <scope>NUCLEOTIDE SEQUENCE [LARGE SCALE GENOMIC DNA]</scope>
    <source>
        <strain evidence="1">57</strain>
        <tissue evidence="1">Leaf</tissue>
    </source>
</reference>
<evidence type="ECO:0000313" key="1">
    <source>
        <dbReference type="EMBL" id="MBA0670930.1"/>
    </source>
</evidence>
<gene>
    <name evidence="1" type="ORF">Goklo_024852</name>
</gene>
<protein>
    <submittedName>
        <fullName evidence="1">Uncharacterized protein</fullName>
    </submittedName>
</protein>
<dbReference type="Proteomes" id="UP000593573">
    <property type="component" value="Unassembled WGS sequence"/>
</dbReference>
<dbReference type="EMBL" id="JABFAB010238682">
    <property type="protein sequence ID" value="MBA0670931.1"/>
    <property type="molecule type" value="Genomic_DNA"/>
</dbReference>
<dbReference type="EMBL" id="JABFAB010238682">
    <property type="protein sequence ID" value="MBA0670930.1"/>
    <property type="molecule type" value="Genomic_DNA"/>
</dbReference>
<comment type="caution">
    <text evidence="1">The sequence shown here is derived from an EMBL/GenBank/DDBJ whole genome shotgun (WGS) entry which is preliminary data.</text>
</comment>
<evidence type="ECO:0000313" key="2">
    <source>
        <dbReference type="Proteomes" id="UP000593573"/>
    </source>
</evidence>
<accession>A0A7J8W7X1</accession>
<reference evidence="1" key="2">
    <citation type="submission" date="2020-04" db="EMBL/GenBank/DDBJ databases">
        <authorList>
            <person name="Grover C.E."/>
            <person name="Arick M.A. II"/>
            <person name="Thrash A."/>
            <person name="Conover J.L."/>
            <person name="Sanders W.S."/>
            <person name="Peterson D.G."/>
            <person name="Scheffler J.A."/>
            <person name="Scheffler B.E."/>
            <person name="Wendel J.F."/>
        </authorList>
    </citation>
    <scope>NUCLEOTIDE SEQUENCE</scope>
    <source>
        <strain evidence="1">57</strain>
        <tissue evidence="1">Leaf</tissue>
    </source>
</reference>